<keyword evidence="1" id="KW-0808">Transferase</keyword>
<organism evidence="1 2">
    <name type="scientific">Liparis tanakae</name>
    <name type="common">Tanaka's snailfish</name>
    <dbReference type="NCBI Taxonomy" id="230148"/>
    <lineage>
        <taxon>Eukaryota</taxon>
        <taxon>Metazoa</taxon>
        <taxon>Chordata</taxon>
        <taxon>Craniata</taxon>
        <taxon>Vertebrata</taxon>
        <taxon>Euteleostomi</taxon>
        <taxon>Actinopterygii</taxon>
        <taxon>Neopterygii</taxon>
        <taxon>Teleostei</taxon>
        <taxon>Neoteleostei</taxon>
        <taxon>Acanthomorphata</taxon>
        <taxon>Eupercaria</taxon>
        <taxon>Perciformes</taxon>
        <taxon>Cottioidei</taxon>
        <taxon>Cottales</taxon>
        <taxon>Liparidae</taxon>
        <taxon>Liparis</taxon>
    </lineage>
</organism>
<keyword evidence="1" id="KW-0548">Nucleotidyltransferase</keyword>
<comment type="caution">
    <text evidence="1">The sequence shown here is derived from an EMBL/GenBank/DDBJ whole genome shotgun (WGS) entry which is preliminary data.</text>
</comment>
<dbReference type="Proteomes" id="UP000314294">
    <property type="component" value="Unassembled WGS sequence"/>
</dbReference>
<dbReference type="GO" id="GO:0016779">
    <property type="term" value="F:nucleotidyltransferase activity"/>
    <property type="evidence" value="ECO:0007669"/>
    <property type="project" value="UniProtKB-KW"/>
</dbReference>
<dbReference type="OrthoDB" id="932129at2759"/>
<name>A0A4Z2F838_9TELE</name>
<evidence type="ECO:0000313" key="1">
    <source>
        <dbReference type="EMBL" id="TNN37175.1"/>
    </source>
</evidence>
<dbReference type="InterPro" id="IPR029044">
    <property type="entry name" value="Nucleotide-diphossugar_trans"/>
</dbReference>
<proteinExistence type="predicted"/>
<keyword evidence="2" id="KW-1185">Reference proteome</keyword>
<protein>
    <submittedName>
        <fullName evidence="1">UTP--glucose-1-phosphate uridylyltransferase</fullName>
    </submittedName>
</protein>
<dbReference type="Gene3D" id="3.90.550.10">
    <property type="entry name" value="Spore Coat Polysaccharide Biosynthesis Protein SpsA, Chain A"/>
    <property type="match status" value="1"/>
</dbReference>
<dbReference type="AlphaFoldDB" id="A0A4Z2F838"/>
<dbReference type="EMBL" id="SRLO01001524">
    <property type="protein sequence ID" value="TNN37175.1"/>
    <property type="molecule type" value="Genomic_DNA"/>
</dbReference>
<sequence>MALYVEGLSKGVANGGMAQFQEMMRQQLESSMHAELEKLLDTAEGAEQEVSRKDFEGFKNLFHRFLQVKGPSIEWIKIQRPPEDSVSPVHRGFGCVYGERQNISL</sequence>
<gene>
    <name evidence="1" type="primary">UGP2_1</name>
    <name evidence="1" type="ORF">EYF80_052660</name>
</gene>
<accession>A0A4Z2F838</accession>
<reference evidence="1 2" key="1">
    <citation type="submission" date="2019-03" db="EMBL/GenBank/DDBJ databases">
        <title>First draft genome of Liparis tanakae, snailfish: a comprehensive survey of snailfish specific genes.</title>
        <authorList>
            <person name="Kim W."/>
            <person name="Song I."/>
            <person name="Jeong J.-H."/>
            <person name="Kim D."/>
            <person name="Kim S."/>
            <person name="Ryu S."/>
            <person name="Song J.Y."/>
            <person name="Lee S.K."/>
        </authorList>
    </citation>
    <scope>NUCLEOTIDE SEQUENCE [LARGE SCALE GENOMIC DNA]</scope>
    <source>
        <tissue evidence="1">Muscle</tissue>
    </source>
</reference>
<evidence type="ECO:0000313" key="2">
    <source>
        <dbReference type="Proteomes" id="UP000314294"/>
    </source>
</evidence>